<dbReference type="PANTHER" id="PTHR37984:SF5">
    <property type="entry name" value="PROTEIN NYNRIN-LIKE"/>
    <property type="match status" value="1"/>
</dbReference>
<keyword evidence="3" id="KW-0548">Nucleotidyltransferase</keyword>
<dbReference type="InterPro" id="IPR001584">
    <property type="entry name" value="Integrase_cat-core"/>
</dbReference>
<feature type="domain" description="Integrase catalytic" evidence="8">
    <location>
        <begin position="352"/>
        <end position="511"/>
    </location>
</feature>
<dbReference type="Gene3D" id="1.10.340.70">
    <property type="match status" value="1"/>
</dbReference>
<dbReference type="InterPro" id="IPR054465">
    <property type="entry name" value="Integrase_p58-like_C"/>
</dbReference>
<dbReference type="Gene3D" id="3.30.70.270">
    <property type="match status" value="1"/>
</dbReference>
<keyword evidence="5" id="KW-0255">Endonuclease</keyword>
<dbReference type="SUPFAM" id="SSF56672">
    <property type="entry name" value="DNA/RNA polymerases"/>
    <property type="match status" value="1"/>
</dbReference>
<dbReference type="GO" id="GO:0003964">
    <property type="term" value="F:RNA-directed DNA polymerase activity"/>
    <property type="evidence" value="ECO:0007669"/>
    <property type="project" value="UniProtKB-KW"/>
</dbReference>
<comment type="caution">
    <text evidence="9">The sequence shown here is derived from an EMBL/GenBank/DDBJ whole genome shotgun (WGS) entry which is preliminary data.</text>
</comment>
<evidence type="ECO:0000313" key="9">
    <source>
        <dbReference type="EMBL" id="KZS03439.1"/>
    </source>
</evidence>
<dbReference type="EC" id="2.7.7.49" evidence="1"/>
<dbReference type="STRING" id="35525.A0A164KPG8"/>
<evidence type="ECO:0000256" key="4">
    <source>
        <dbReference type="ARBA" id="ARBA00022722"/>
    </source>
</evidence>
<accession>A0A164KPG8</accession>
<dbReference type="Pfam" id="PF22938">
    <property type="entry name" value="Integrase_p58_C"/>
    <property type="match status" value="1"/>
</dbReference>
<dbReference type="GO" id="GO:0003676">
    <property type="term" value="F:nucleic acid binding"/>
    <property type="evidence" value="ECO:0007669"/>
    <property type="project" value="InterPro"/>
</dbReference>
<gene>
    <name evidence="9" type="ORF">APZ42_033830</name>
</gene>
<dbReference type="GO" id="GO:0004519">
    <property type="term" value="F:endonuclease activity"/>
    <property type="evidence" value="ECO:0007669"/>
    <property type="project" value="UniProtKB-KW"/>
</dbReference>
<dbReference type="AlphaFoldDB" id="A0A164KPG8"/>
<dbReference type="InterPro" id="IPR043128">
    <property type="entry name" value="Rev_trsase/Diguanyl_cyclase"/>
</dbReference>
<sequence length="659" mass="74860">GHVVTKEGVGPDPEKLEAVENFPSPANFAAIARKLTSLTKKNIPFIWGTDQVSSFNALKAALTSAPVLAHLNYELPMEILPDACGFSIGGVLAQRIDGVERPVAYASRLLSKSETNYSITEKECLALVWCLTKFRCFVWGCQVKVITDHQALCWLLSKRDLAGRLAHWSLSLQEYDITNVYRSGKAHDNADCLSRNPLQQIEEMEDDRCFIVAAIGSNAVDILSPKENGSLIRKQRAHRDWSEKISKLEDGKERVKNFVLCNGKLNKETFKDGKNYRRLCVPVECRERILQAYHDDIVSGHLCIKRTLHKICSRFFWPKMNLDITRYVQSCVSCQGRKGVPDKPPGFLQCIKVERPFEKMGMDLLGPFPLSHKGNKIIIVAVDYLTKWVELKAMPTGKAEDIAEFFVNQIFLRHGAPEQIITDRGKCFVAELTQAVVKKLHTNHKTTSSYHPQANGDVKRINHTLAAMLSMYVSTDQRDWDEALQYVCFAYNTARQESTGYSPFFLLYGREPKLPIDLELGADPNPLLTEGGATEDYADRLLIELSTAKEIGKTRMEKVKNKQKERYDSYHRDLFFQSGDLVLVYKPFRKVGKSEKLLHRWLGPFKVLRKTTPVNYEVTSATGRGKTDIVHVIRMKPFFEASNEWQLPQEIAPNNLEEK</sequence>
<dbReference type="Gene3D" id="3.10.20.370">
    <property type="match status" value="1"/>
</dbReference>
<evidence type="ECO:0000259" key="8">
    <source>
        <dbReference type="PROSITE" id="PS50994"/>
    </source>
</evidence>
<dbReference type="PANTHER" id="PTHR37984">
    <property type="entry name" value="PROTEIN CBG26694"/>
    <property type="match status" value="1"/>
</dbReference>
<keyword evidence="10" id="KW-1185">Reference proteome</keyword>
<keyword evidence="6" id="KW-0378">Hydrolase</keyword>
<dbReference type="InterPro" id="IPR012337">
    <property type="entry name" value="RNaseH-like_sf"/>
</dbReference>
<dbReference type="InterPro" id="IPR043502">
    <property type="entry name" value="DNA/RNA_pol_sf"/>
</dbReference>
<dbReference type="Proteomes" id="UP000076858">
    <property type="component" value="Unassembled WGS sequence"/>
</dbReference>
<dbReference type="FunFam" id="3.30.420.10:FF:000032">
    <property type="entry name" value="Retrovirus-related Pol polyprotein from transposon 297-like Protein"/>
    <property type="match status" value="1"/>
</dbReference>
<keyword evidence="2" id="KW-0808">Transferase</keyword>
<organism evidence="9 10">
    <name type="scientific">Daphnia magna</name>
    <dbReference type="NCBI Taxonomy" id="35525"/>
    <lineage>
        <taxon>Eukaryota</taxon>
        <taxon>Metazoa</taxon>
        <taxon>Ecdysozoa</taxon>
        <taxon>Arthropoda</taxon>
        <taxon>Crustacea</taxon>
        <taxon>Branchiopoda</taxon>
        <taxon>Diplostraca</taxon>
        <taxon>Cladocera</taxon>
        <taxon>Anomopoda</taxon>
        <taxon>Daphniidae</taxon>
        <taxon>Daphnia</taxon>
    </lineage>
</organism>
<dbReference type="PROSITE" id="PS50994">
    <property type="entry name" value="INTEGRASE"/>
    <property type="match status" value="1"/>
</dbReference>
<dbReference type="EMBL" id="LRGB01003274">
    <property type="protein sequence ID" value="KZS03439.1"/>
    <property type="molecule type" value="Genomic_DNA"/>
</dbReference>
<dbReference type="GO" id="GO:0016787">
    <property type="term" value="F:hydrolase activity"/>
    <property type="evidence" value="ECO:0007669"/>
    <property type="project" value="UniProtKB-KW"/>
</dbReference>
<dbReference type="OrthoDB" id="6379928at2759"/>
<name>A0A164KPG8_9CRUS</name>
<proteinExistence type="predicted"/>
<dbReference type="GO" id="GO:0015074">
    <property type="term" value="P:DNA integration"/>
    <property type="evidence" value="ECO:0007669"/>
    <property type="project" value="InterPro"/>
</dbReference>
<dbReference type="Pfam" id="PF00665">
    <property type="entry name" value="rve"/>
    <property type="match status" value="1"/>
</dbReference>
<reference evidence="9 10" key="1">
    <citation type="submission" date="2016-03" db="EMBL/GenBank/DDBJ databases">
        <title>EvidentialGene: Evidence-directed Construction of Genes on Genomes.</title>
        <authorList>
            <person name="Gilbert D.G."/>
            <person name="Choi J.-H."/>
            <person name="Mockaitis K."/>
            <person name="Colbourne J."/>
            <person name="Pfrender M."/>
        </authorList>
    </citation>
    <scope>NUCLEOTIDE SEQUENCE [LARGE SCALE GENOMIC DNA]</scope>
    <source>
        <strain evidence="9 10">Xinb3</strain>
        <tissue evidence="9">Complete organism</tissue>
    </source>
</reference>
<dbReference type="InterPro" id="IPR041588">
    <property type="entry name" value="Integrase_H2C2"/>
</dbReference>
<evidence type="ECO:0000313" key="10">
    <source>
        <dbReference type="Proteomes" id="UP000076858"/>
    </source>
</evidence>
<dbReference type="GO" id="GO:0042575">
    <property type="term" value="C:DNA polymerase complex"/>
    <property type="evidence" value="ECO:0007669"/>
    <property type="project" value="UniProtKB-ARBA"/>
</dbReference>
<dbReference type="InterPro" id="IPR041373">
    <property type="entry name" value="RT_RNaseH"/>
</dbReference>
<dbReference type="Pfam" id="PF17917">
    <property type="entry name" value="RT_RNaseH"/>
    <property type="match status" value="1"/>
</dbReference>
<evidence type="ECO:0000256" key="6">
    <source>
        <dbReference type="ARBA" id="ARBA00022801"/>
    </source>
</evidence>
<evidence type="ECO:0000256" key="7">
    <source>
        <dbReference type="ARBA" id="ARBA00022918"/>
    </source>
</evidence>
<feature type="non-terminal residue" evidence="9">
    <location>
        <position position="659"/>
    </location>
</feature>
<evidence type="ECO:0000256" key="2">
    <source>
        <dbReference type="ARBA" id="ARBA00022679"/>
    </source>
</evidence>
<feature type="non-terminal residue" evidence="9">
    <location>
        <position position="1"/>
    </location>
</feature>
<evidence type="ECO:0000256" key="5">
    <source>
        <dbReference type="ARBA" id="ARBA00022759"/>
    </source>
</evidence>
<protein>
    <recommendedName>
        <fullName evidence="1">RNA-directed DNA polymerase</fullName>
        <ecNumber evidence="1">2.7.7.49</ecNumber>
    </recommendedName>
</protein>
<dbReference type="CDD" id="cd09274">
    <property type="entry name" value="RNase_HI_RT_Ty3"/>
    <property type="match status" value="1"/>
</dbReference>
<keyword evidence="7" id="KW-0695">RNA-directed DNA polymerase</keyword>
<dbReference type="FunFam" id="1.10.340.70:FF:000001">
    <property type="entry name" value="Retrovirus-related Pol polyprotein from transposon gypsy-like Protein"/>
    <property type="match status" value="1"/>
</dbReference>
<keyword evidence="4" id="KW-0540">Nuclease</keyword>
<dbReference type="InterPro" id="IPR036397">
    <property type="entry name" value="RNaseH_sf"/>
</dbReference>
<evidence type="ECO:0000256" key="3">
    <source>
        <dbReference type="ARBA" id="ARBA00022695"/>
    </source>
</evidence>
<dbReference type="InterPro" id="IPR050951">
    <property type="entry name" value="Retrovirus_Pol_polyprotein"/>
</dbReference>
<evidence type="ECO:0000256" key="1">
    <source>
        <dbReference type="ARBA" id="ARBA00012493"/>
    </source>
</evidence>
<dbReference type="Gene3D" id="3.30.420.10">
    <property type="entry name" value="Ribonuclease H-like superfamily/Ribonuclease H"/>
    <property type="match status" value="1"/>
</dbReference>
<dbReference type="SUPFAM" id="SSF53098">
    <property type="entry name" value="Ribonuclease H-like"/>
    <property type="match status" value="1"/>
</dbReference>
<dbReference type="Pfam" id="PF17921">
    <property type="entry name" value="Integrase_H2C2"/>
    <property type="match status" value="1"/>
</dbReference>
<dbReference type="FunFam" id="3.10.20.370:FF:000001">
    <property type="entry name" value="Retrovirus-related Pol polyprotein from transposon 17.6-like protein"/>
    <property type="match status" value="1"/>
</dbReference>